<dbReference type="GO" id="GO:0008270">
    <property type="term" value="F:zinc ion binding"/>
    <property type="evidence" value="ECO:0007669"/>
    <property type="project" value="UniProtKB-KW"/>
</dbReference>
<organism evidence="8 9">
    <name type="scientific">Panagrellus redivivus</name>
    <name type="common">Microworm</name>
    <dbReference type="NCBI Taxonomy" id="6233"/>
    <lineage>
        <taxon>Eukaryota</taxon>
        <taxon>Metazoa</taxon>
        <taxon>Ecdysozoa</taxon>
        <taxon>Nematoda</taxon>
        <taxon>Chromadorea</taxon>
        <taxon>Rhabditida</taxon>
        <taxon>Tylenchina</taxon>
        <taxon>Panagrolaimomorpha</taxon>
        <taxon>Panagrolaimoidea</taxon>
        <taxon>Panagrolaimidae</taxon>
        <taxon>Panagrellus</taxon>
    </lineage>
</organism>
<accession>A0A7E4V7C4</accession>
<feature type="repeat" description="ANK" evidence="4">
    <location>
        <begin position="864"/>
        <end position="896"/>
    </location>
</feature>
<dbReference type="SUPFAM" id="SSF54695">
    <property type="entry name" value="POZ domain"/>
    <property type="match status" value="1"/>
</dbReference>
<dbReference type="SMART" id="SM00225">
    <property type="entry name" value="BTB"/>
    <property type="match status" value="1"/>
</dbReference>
<dbReference type="CDD" id="cd15728">
    <property type="entry name" value="FYVE_ANFY1"/>
    <property type="match status" value="1"/>
</dbReference>
<dbReference type="PANTHER" id="PTHR24118:SF82">
    <property type="entry name" value="RABANKYRIN-5"/>
    <property type="match status" value="1"/>
</dbReference>
<feature type="domain" description="BTB" evidence="6">
    <location>
        <begin position="72"/>
        <end position="132"/>
    </location>
</feature>
<dbReference type="WBParaSite" id="Pan_g17456.t1">
    <property type="protein sequence ID" value="Pan_g17456.t1"/>
    <property type="gene ID" value="Pan_g17456"/>
</dbReference>
<evidence type="ECO:0000259" key="7">
    <source>
        <dbReference type="PROSITE" id="PS50178"/>
    </source>
</evidence>
<dbReference type="PROSITE" id="PS50297">
    <property type="entry name" value="ANK_REP_REGION"/>
    <property type="match status" value="5"/>
</dbReference>
<dbReference type="Pfam" id="PF13637">
    <property type="entry name" value="Ank_4"/>
    <property type="match status" value="1"/>
</dbReference>
<keyword evidence="1" id="KW-0479">Metal-binding</keyword>
<evidence type="ECO:0000313" key="8">
    <source>
        <dbReference type="Proteomes" id="UP000492821"/>
    </source>
</evidence>
<dbReference type="Pfam" id="PF00651">
    <property type="entry name" value="BTB"/>
    <property type="match status" value="1"/>
</dbReference>
<dbReference type="SMART" id="SM00248">
    <property type="entry name" value="ANK"/>
    <property type="match status" value="22"/>
</dbReference>
<sequence>MSRGHLDLLRDEYGQLQAKHIELQRKYDLLVASRQIAAPGADGDAPSLSSAEGFVQRLVGVVSTLYDRDLYSDLIVHVSGRQLRAHKVVIAAQTDYWGDLSDVDKIDLGDMDYSVAHPLLRWMYTDQFDVKFGDSIVLDVLSAAIRFKLVPLKERCENLLVSRLDIDNCVKIYQFAESENLDRLRDECAELVAARWNDFTAQHFADMDATLLYKMLKRRSKHVLNSIIKLGREDALFLFFVEHEPQLGFITNEPDDDGLLPLDAALSSNQLNIAKLLAEHQADLNKLDKSGRSFVFKAVEAGNVAACEFLAEHGARVDYVNQATGDTLLHVLASASGKDELLQWAGKYLRQFNINAVDKKGRTPLYIAVDNLNSTVLDLLLSEKSVNPNIRDAKGESPLEAALLDKKNLEFAGKLVDHGADINMVDDKQRTLLHKAVAADNFAVVQFLAMKSADVNKPDGNNATPIHFYLSKLIASPTFTAEQSDILKLLMRSGADISIRESSTGLTPLHLAVQKDVRVLEVLLESAPSGLPLDVVDEAGRTPLWCALEASKFPAAALLLKSGANINEKTPEGSPILIRAIESKRDDIIRFLLDNKADAGVTSANGASCLRLAVSQGLTSTVDHLCKLGAQLDAPDPVTGLPPLWTALSANDYATAAVLVANGCEMEGYAKADGGAYEESMLLRAVDNNDQKAAVFLIKNGCNVNALRRRIGDPSTETPEGSDLDFLQTALHLSVQWCLSDVTSALIANSTCKIDAQDSDGRTAAHFAVSNNDEDTLELILAHPNPSCLAVRDRYGMTPLGLAMRQKNNKAAESICKRLPQAVLQVNGSGENLLHSVVKADDFESVLFLLGLHIDVNIPVQGGERLTALHLAAQVGNEMILRNLILAGSDVNARTLEGHTPLHFAATQNHATIVQILVENGADPNIFDEDGNNALHCAVFKGSVECVRVLLMESSVDPLAFNKKKQNIIHLCAITIGPQSVEMFREIIEILPDFPLESQDIYGNTMFLLAFINGNGDLCRAALQHGACLAATNHTGQSIFKVDTPTKQLLFGLLDKLETEPKWAEGDYCSECEARFTLTMRKHHCRHCGRLVCSKCSEHQMPIMKYNLTKNVRVCHMCFDVLTLGGAADATY</sequence>
<dbReference type="InterPro" id="IPR011011">
    <property type="entry name" value="Znf_FYVE_PHD"/>
</dbReference>
<dbReference type="PROSITE" id="PS50178">
    <property type="entry name" value="ZF_FYVE"/>
    <property type="match status" value="1"/>
</dbReference>
<evidence type="ECO:0000313" key="9">
    <source>
        <dbReference type="WBParaSite" id="Pan_g17456.t1"/>
    </source>
</evidence>
<reference evidence="8" key="1">
    <citation type="journal article" date="2013" name="Genetics">
        <title>The draft genome and transcriptome of Panagrellus redivivus are shaped by the harsh demands of a free-living lifestyle.</title>
        <authorList>
            <person name="Srinivasan J."/>
            <person name="Dillman A.R."/>
            <person name="Macchietto M.G."/>
            <person name="Heikkinen L."/>
            <person name="Lakso M."/>
            <person name="Fracchia K.M."/>
            <person name="Antoshechkin I."/>
            <person name="Mortazavi A."/>
            <person name="Wong G."/>
            <person name="Sternberg P.W."/>
        </authorList>
    </citation>
    <scope>NUCLEOTIDE SEQUENCE [LARGE SCALE GENOMIC DNA]</scope>
    <source>
        <strain evidence="8">MT8872</strain>
    </source>
</reference>
<evidence type="ECO:0000256" key="1">
    <source>
        <dbReference type="ARBA" id="ARBA00022723"/>
    </source>
</evidence>
<dbReference type="PROSITE" id="PS50088">
    <property type="entry name" value="ANK_REPEAT"/>
    <property type="match status" value="7"/>
</dbReference>
<dbReference type="InterPro" id="IPR017455">
    <property type="entry name" value="Znf_FYVE-rel"/>
</dbReference>
<dbReference type="InterPro" id="IPR000210">
    <property type="entry name" value="BTB/POZ_dom"/>
</dbReference>
<name>A0A7E4V7C4_PANRE</name>
<dbReference type="PROSITE" id="PS50097">
    <property type="entry name" value="BTB"/>
    <property type="match status" value="1"/>
</dbReference>
<dbReference type="PANTHER" id="PTHR24118">
    <property type="entry name" value="POTE ANKYRIN DOMAIN"/>
    <property type="match status" value="1"/>
</dbReference>
<feature type="repeat" description="ANK" evidence="4">
    <location>
        <begin position="897"/>
        <end position="929"/>
    </location>
</feature>
<keyword evidence="4" id="KW-0040">ANK repeat</keyword>
<dbReference type="InterPro" id="IPR013083">
    <property type="entry name" value="Znf_RING/FYVE/PHD"/>
</dbReference>
<dbReference type="InterPro" id="IPR000306">
    <property type="entry name" value="Znf_FYVE"/>
</dbReference>
<feature type="repeat" description="ANK" evidence="4">
    <location>
        <begin position="394"/>
        <end position="427"/>
    </location>
</feature>
<feature type="repeat" description="ANK" evidence="4">
    <location>
        <begin position="539"/>
        <end position="571"/>
    </location>
</feature>
<feature type="repeat" description="ANK" evidence="4">
    <location>
        <begin position="257"/>
        <end position="289"/>
    </location>
</feature>
<dbReference type="InterPro" id="IPR036770">
    <property type="entry name" value="Ankyrin_rpt-contain_sf"/>
</dbReference>
<dbReference type="SUPFAM" id="SSF48403">
    <property type="entry name" value="Ankyrin repeat"/>
    <property type="match status" value="4"/>
</dbReference>
<proteinExistence type="predicted"/>
<protein>
    <submittedName>
        <fullName evidence="9">ANK_REP_REGION domain-containing protein</fullName>
    </submittedName>
</protein>
<dbReference type="InterPro" id="IPR049764">
    <property type="entry name" value="ANFY1_FYVE"/>
</dbReference>
<dbReference type="Gene3D" id="3.30.40.10">
    <property type="entry name" value="Zinc/RING finger domain, C3HC4 (zinc finger)"/>
    <property type="match status" value="1"/>
</dbReference>
<dbReference type="SMART" id="SM00064">
    <property type="entry name" value="FYVE"/>
    <property type="match status" value="1"/>
</dbReference>
<keyword evidence="3" id="KW-0862">Zinc</keyword>
<keyword evidence="8" id="KW-1185">Reference proteome</keyword>
<dbReference type="SUPFAM" id="SSF57903">
    <property type="entry name" value="FYVE/PHD zinc finger"/>
    <property type="match status" value="1"/>
</dbReference>
<dbReference type="Pfam" id="PF12796">
    <property type="entry name" value="Ank_2"/>
    <property type="match status" value="5"/>
</dbReference>
<dbReference type="InterPro" id="IPR011333">
    <property type="entry name" value="SKP1/BTB/POZ_sf"/>
</dbReference>
<evidence type="ECO:0000256" key="4">
    <source>
        <dbReference type="PROSITE-ProRule" id="PRU00023"/>
    </source>
</evidence>
<dbReference type="Gene3D" id="1.25.40.20">
    <property type="entry name" value="Ankyrin repeat-containing domain"/>
    <property type="match status" value="6"/>
</dbReference>
<feature type="domain" description="FYVE-type" evidence="7">
    <location>
        <begin position="1063"/>
        <end position="1123"/>
    </location>
</feature>
<dbReference type="Pfam" id="PF01363">
    <property type="entry name" value="FYVE"/>
    <property type="match status" value="1"/>
</dbReference>
<evidence type="ECO:0000256" key="5">
    <source>
        <dbReference type="PROSITE-ProRule" id="PRU00091"/>
    </source>
</evidence>
<feature type="repeat" description="ANK" evidence="4">
    <location>
        <begin position="930"/>
        <end position="963"/>
    </location>
</feature>
<dbReference type="Gene3D" id="3.30.710.10">
    <property type="entry name" value="Potassium Channel Kv1.1, Chain A"/>
    <property type="match status" value="1"/>
</dbReference>
<dbReference type="Proteomes" id="UP000492821">
    <property type="component" value="Unassembled WGS sequence"/>
</dbReference>
<evidence type="ECO:0000256" key="2">
    <source>
        <dbReference type="ARBA" id="ARBA00022771"/>
    </source>
</evidence>
<feature type="repeat" description="ANK" evidence="4">
    <location>
        <begin position="428"/>
        <end position="460"/>
    </location>
</feature>
<dbReference type="InterPro" id="IPR002110">
    <property type="entry name" value="Ankyrin_rpt"/>
</dbReference>
<dbReference type="AlphaFoldDB" id="A0A7E4V7C4"/>
<evidence type="ECO:0000256" key="3">
    <source>
        <dbReference type="ARBA" id="ARBA00022833"/>
    </source>
</evidence>
<dbReference type="FunFam" id="3.30.40.10:FF:000104">
    <property type="entry name" value="Ankyrin repeat and FYVE domain-containing 1"/>
    <property type="match status" value="1"/>
</dbReference>
<evidence type="ECO:0000259" key="6">
    <source>
        <dbReference type="PROSITE" id="PS50097"/>
    </source>
</evidence>
<keyword evidence="2 5" id="KW-0863">Zinc-finger</keyword>
<reference evidence="9" key="2">
    <citation type="submission" date="2020-10" db="UniProtKB">
        <authorList>
            <consortium name="WormBaseParasite"/>
        </authorList>
    </citation>
    <scope>IDENTIFICATION</scope>
</reference>